<dbReference type="PANTHER" id="PTHR12161:SF5">
    <property type="entry name" value="IST1 HOMOLOG"/>
    <property type="match status" value="1"/>
</dbReference>
<feature type="region of interest" description="Disordered" evidence="2">
    <location>
        <begin position="192"/>
        <end position="246"/>
    </location>
</feature>
<evidence type="ECO:0000256" key="2">
    <source>
        <dbReference type="SAM" id="MobiDB-lite"/>
    </source>
</evidence>
<protein>
    <submittedName>
        <fullName evidence="3">DUF292-domain-containing protein</fullName>
    </submittedName>
</protein>
<dbReference type="InterPro" id="IPR005061">
    <property type="entry name" value="Ist1"/>
</dbReference>
<comment type="similarity">
    <text evidence="1">Belongs to the IST1 family.</text>
</comment>
<dbReference type="Pfam" id="PF03398">
    <property type="entry name" value="Ist1"/>
    <property type="match status" value="1"/>
</dbReference>
<keyword evidence="4" id="KW-1185">Reference proteome</keyword>
<dbReference type="STRING" id="436010.A0A166S3C9"/>
<dbReference type="Proteomes" id="UP000076532">
    <property type="component" value="Unassembled WGS sequence"/>
</dbReference>
<evidence type="ECO:0000313" key="4">
    <source>
        <dbReference type="Proteomes" id="UP000076532"/>
    </source>
</evidence>
<dbReference type="Gene3D" id="1.20.1260.60">
    <property type="entry name" value="Vacuolar protein sorting-associated protein Ist1"/>
    <property type="match status" value="1"/>
</dbReference>
<dbReference type="FunFam" id="1.20.1260.60:FF:000002">
    <property type="entry name" value="Vacuolar protein sorting-associated protein IST1"/>
    <property type="match status" value="1"/>
</dbReference>
<dbReference type="EMBL" id="KV417501">
    <property type="protein sequence ID" value="KZP28968.1"/>
    <property type="molecule type" value="Genomic_DNA"/>
</dbReference>
<sequence length="258" mass="28670">MLQQKKEAQAKSSRRDIASLLERGKIETARVKVENIINEDIYVELLELLELYCELLIARFGLLDQNTRDPDPAVSEGVCAIIYAASRTEIKELHILRDLLMHKFGREFSAAVMENRDGIVTERVSKKLSNATPTPELVNAYLEEIAKAYSVNWIPAVSHEAAAGDESDIHANDAYSSLIIFNFPVQAETLGSSADLPSGETKLTSPLDGDKTPNLPDIPPTEDQPEVKKPAKPATPPPTYPEDDFDALTRRFEALKKR</sequence>
<organism evidence="3 4">
    <name type="scientific">Athelia psychrophila</name>
    <dbReference type="NCBI Taxonomy" id="1759441"/>
    <lineage>
        <taxon>Eukaryota</taxon>
        <taxon>Fungi</taxon>
        <taxon>Dikarya</taxon>
        <taxon>Basidiomycota</taxon>
        <taxon>Agaricomycotina</taxon>
        <taxon>Agaricomycetes</taxon>
        <taxon>Agaricomycetidae</taxon>
        <taxon>Atheliales</taxon>
        <taxon>Atheliaceae</taxon>
        <taxon>Athelia</taxon>
    </lineage>
</organism>
<dbReference type="OrthoDB" id="29853at2759"/>
<name>A0A166S3C9_9AGAM</name>
<gene>
    <name evidence="3" type="ORF">FIBSPDRAFT_993295</name>
</gene>
<dbReference type="PANTHER" id="PTHR12161">
    <property type="entry name" value="IST1 FAMILY MEMBER"/>
    <property type="match status" value="1"/>
</dbReference>
<reference evidence="3 4" key="1">
    <citation type="journal article" date="2016" name="Mol. Biol. Evol.">
        <title>Comparative Genomics of Early-Diverging Mushroom-Forming Fungi Provides Insights into the Origins of Lignocellulose Decay Capabilities.</title>
        <authorList>
            <person name="Nagy L.G."/>
            <person name="Riley R."/>
            <person name="Tritt A."/>
            <person name="Adam C."/>
            <person name="Daum C."/>
            <person name="Floudas D."/>
            <person name="Sun H."/>
            <person name="Yadav J.S."/>
            <person name="Pangilinan J."/>
            <person name="Larsson K.H."/>
            <person name="Matsuura K."/>
            <person name="Barry K."/>
            <person name="Labutti K."/>
            <person name="Kuo R."/>
            <person name="Ohm R.A."/>
            <person name="Bhattacharya S.S."/>
            <person name="Shirouzu T."/>
            <person name="Yoshinaga Y."/>
            <person name="Martin F.M."/>
            <person name="Grigoriev I.V."/>
            <person name="Hibbett D.S."/>
        </authorList>
    </citation>
    <scope>NUCLEOTIDE SEQUENCE [LARGE SCALE GENOMIC DNA]</scope>
    <source>
        <strain evidence="3 4">CBS 109695</strain>
    </source>
</reference>
<evidence type="ECO:0000313" key="3">
    <source>
        <dbReference type="EMBL" id="KZP28968.1"/>
    </source>
</evidence>
<accession>A0A166S3C9</accession>
<dbReference type="GO" id="GO:0015031">
    <property type="term" value="P:protein transport"/>
    <property type="evidence" value="ECO:0007669"/>
    <property type="project" value="InterPro"/>
</dbReference>
<proteinExistence type="inferred from homology"/>
<evidence type="ECO:0000256" key="1">
    <source>
        <dbReference type="ARBA" id="ARBA00005536"/>
    </source>
</evidence>
<dbReference type="AlphaFoldDB" id="A0A166S3C9"/>
<dbReference type="InterPro" id="IPR042277">
    <property type="entry name" value="IST1-like"/>
</dbReference>